<feature type="transmembrane region" description="Helical" evidence="1">
    <location>
        <begin position="73"/>
        <end position="95"/>
    </location>
</feature>
<evidence type="ECO:0008006" key="4">
    <source>
        <dbReference type="Google" id="ProtNLM"/>
    </source>
</evidence>
<comment type="caution">
    <text evidence="2">The sequence shown here is derived from an EMBL/GenBank/DDBJ whole genome shotgun (WGS) entry which is preliminary data.</text>
</comment>
<evidence type="ECO:0000256" key="1">
    <source>
        <dbReference type="SAM" id="Phobius"/>
    </source>
</evidence>
<feature type="transmembrane region" description="Helical" evidence="1">
    <location>
        <begin position="43"/>
        <end position="61"/>
    </location>
</feature>
<keyword evidence="1" id="KW-1133">Transmembrane helix</keyword>
<keyword evidence="1" id="KW-0472">Membrane</keyword>
<feature type="non-terminal residue" evidence="2">
    <location>
        <position position="1"/>
    </location>
</feature>
<dbReference type="RefSeq" id="WP_377706925.1">
    <property type="nucleotide sequence ID" value="NZ_JBHRTE010000035.1"/>
</dbReference>
<dbReference type="EMBL" id="JBHRTE010000035">
    <property type="protein sequence ID" value="MFC3167952.1"/>
    <property type="molecule type" value="Genomic_DNA"/>
</dbReference>
<protein>
    <recommendedName>
        <fullName evidence="4">Threonine/homoserine/homoserine lactone efflux protein</fullName>
    </recommendedName>
</protein>
<sequence>ASGGMGRVVRLIPAEVAGYLTMILPLALVGHDLLTAVPPAAQAIKLTAAIWVMILAVRLWGRGSLSQAGGPITAGRIYVTTALNPKALIIALALLPPPALAEFWSRLALFCLTAAAVAAIWGGAGAFARQRGTGAGRLQVVRRAASVWLAMVSVMLVAGVLRA</sequence>
<name>A0ABV7IBI0_9RHOB</name>
<dbReference type="Proteomes" id="UP001595557">
    <property type="component" value="Unassembled WGS sequence"/>
</dbReference>
<feature type="transmembrane region" description="Helical" evidence="1">
    <location>
        <begin position="140"/>
        <end position="161"/>
    </location>
</feature>
<proteinExistence type="predicted"/>
<organism evidence="2 3">
    <name type="scientific">Paracoccus fontiphilus</name>
    <dbReference type="NCBI Taxonomy" id="1815556"/>
    <lineage>
        <taxon>Bacteria</taxon>
        <taxon>Pseudomonadati</taxon>
        <taxon>Pseudomonadota</taxon>
        <taxon>Alphaproteobacteria</taxon>
        <taxon>Rhodobacterales</taxon>
        <taxon>Paracoccaceae</taxon>
        <taxon>Paracoccus</taxon>
    </lineage>
</organism>
<accession>A0ABV7IBI0</accession>
<evidence type="ECO:0000313" key="2">
    <source>
        <dbReference type="EMBL" id="MFC3167952.1"/>
    </source>
</evidence>
<keyword evidence="1" id="KW-0812">Transmembrane</keyword>
<feature type="transmembrane region" description="Helical" evidence="1">
    <location>
        <begin position="12"/>
        <end position="31"/>
    </location>
</feature>
<gene>
    <name evidence="2" type="ORF">ACFOD7_07825</name>
</gene>
<evidence type="ECO:0000313" key="3">
    <source>
        <dbReference type="Proteomes" id="UP001595557"/>
    </source>
</evidence>
<feature type="transmembrane region" description="Helical" evidence="1">
    <location>
        <begin position="107"/>
        <end position="128"/>
    </location>
</feature>
<reference evidence="3" key="1">
    <citation type="journal article" date="2019" name="Int. J. Syst. Evol. Microbiol.">
        <title>The Global Catalogue of Microorganisms (GCM) 10K type strain sequencing project: providing services to taxonomists for standard genome sequencing and annotation.</title>
        <authorList>
            <consortium name="The Broad Institute Genomics Platform"/>
            <consortium name="The Broad Institute Genome Sequencing Center for Infectious Disease"/>
            <person name="Wu L."/>
            <person name="Ma J."/>
        </authorList>
    </citation>
    <scope>NUCLEOTIDE SEQUENCE [LARGE SCALE GENOMIC DNA]</scope>
    <source>
        <strain evidence="3">KCTC 52239</strain>
    </source>
</reference>
<keyword evidence="3" id="KW-1185">Reference proteome</keyword>